<dbReference type="Proteomes" id="UP000224101">
    <property type="component" value="Segment"/>
</dbReference>
<dbReference type="EMBL" id="KY979132">
    <property type="protein sequence ID" value="ASD50426.1"/>
    <property type="molecule type" value="Genomic_DNA"/>
</dbReference>
<dbReference type="GeneID" id="40085830"/>
<sequence>MILHEDQLYDAQTRQSVLAATLGNLAQVGSMLNQTNGSSYRELKAIYDDVLAVAKFHAADARKAQEA</sequence>
<evidence type="ECO:0000313" key="2">
    <source>
        <dbReference type="Proteomes" id="UP000224101"/>
    </source>
</evidence>
<organism evidence="1 2">
    <name type="scientific">Acidovorax phage ACP17</name>
    <dbReference type="NCBI Taxonomy" id="2010329"/>
    <lineage>
        <taxon>Viruses</taxon>
        <taxon>Duplodnaviria</taxon>
        <taxon>Heunggongvirae</taxon>
        <taxon>Uroviricota</taxon>
        <taxon>Caudoviricetes</taxon>
        <taxon>Busanvirus</taxon>
        <taxon>Busanvirus ACP17</taxon>
    </lineage>
</organism>
<accession>A0A218M309</accession>
<proteinExistence type="predicted"/>
<protein>
    <submittedName>
        <fullName evidence="1">Uncharacterized protein</fullName>
    </submittedName>
</protein>
<dbReference type="RefSeq" id="YP_009609745.1">
    <property type="nucleotide sequence ID" value="NC_041997.1"/>
</dbReference>
<dbReference type="KEGG" id="vg:40085830"/>
<name>A0A218M309_9CAUD</name>
<evidence type="ECO:0000313" key="1">
    <source>
        <dbReference type="EMBL" id="ASD50426.1"/>
    </source>
</evidence>
<reference evidence="1 2" key="1">
    <citation type="submission" date="2017-08" db="EMBL/GenBank/DDBJ databases">
        <title>Characterization and complete genome sequence of novel bacteriophage infecting the causal agent of bacterial fruit blotch, Acidovorax citrulli.</title>
        <authorList>
            <person name="Midani A.R."/>
            <person name="Park S.-H."/>
            <person name="Choi T.-J."/>
        </authorList>
    </citation>
    <scope>NUCLEOTIDE SEQUENCE [LARGE SCALE GENOMIC DNA]</scope>
</reference>
<keyword evidence="2" id="KW-1185">Reference proteome</keyword>